<dbReference type="EC" id="4.1.2.13" evidence="2"/>
<proteinExistence type="predicted"/>
<protein>
    <submittedName>
        <fullName evidence="2">Fructose-bisphosphate aldolase class II</fullName>
        <ecNumber evidence="2">4.1.2.13</ecNumber>
    </submittedName>
</protein>
<keyword evidence="2" id="KW-0456">Lyase</keyword>
<keyword evidence="3" id="KW-1185">Reference proteome</keyword>
<organism evidence="2 3">
    <name type="scientific">Pectinatus haikarae</name>
    <dbReference type="NCBI Taxonomy" id="349096"/>
    <lineage>
        <taxon>Bacteria</taxon>
        <taxon>Bacillati</taxon>
        <taxon>Bacillota</taxon>
        <taxon>Negativicutes</taxon>
        <taxon>Selenomonadales</taxon>
        <taxon>Selenomonadaceae</taxon>
        <taxon>Pectinatus</taxon>
    </lineage>
</organism>
<evidence type="ECO:0000313" key="3">
    <source>
        <dbReference type="Proteomes" id="UP001239167"/>
    </source>
</evidence>
<dbReference type="PIRSF" id="PIRSF001359">
    <property type="entry name" value="F_bP_aldolase_II"/>
    <property type="match status" value="1"/>
</dbReference>
<dbReference type="PANTHER" id="PTHR30304">
    <property type="entry name" value="D-TAGATOSE-1,6-BISPHOSPHATE ALDOLASE"/>
    <property type="match status" value="1"/>
</dbReference>
<dbReference type="GO" id="GO:0004332">
    <property type="term" value="F:fructose-bisphosphate aldolase activity"/>
    <property type="evidence" value="ECO:0007669"/>
    <property type="project" value="UniProtKB-EC"/>
</dbReference>
<comment type="cofactor">
    <cofactor evidence="1">
        <name>Zn(2+)</name>
        <dbReference type="ChEBI" id="CHEBI:29105"/>
    </cofactor>
</comment>
<dbReference type="SUPFAM" id="SSF51569">
    <property type="entry name" value="Aldolase"/>
    <property type="match status" value="1"/>
</dbReference>
<reference evidence="2 3" key="1">
    <citation type="submission" date="2023-07" db="EMBL/GenBank/DDBJ databases">
        <title>Genomic Encyclopedia of Type Strains, Phase IV (KMG-IV): sequencing the most valuable type-strain genomes for metagenomic binning, comparative biology and taxonomic classification.</title>
        <authorList>
            <person name="Goeker M."/>
        </authorList>
    </citation>
    <scope>NUCLEOTIDE SEQUENCE [LARGE SCALE GENOMIC DNA]</scope>
    <source>
        <strain evidence="2 3">DSM 16980</strain>
    </source>
</reference>
<dbReference type="PANTHER" id="PTHR30304:SF0">
    <property type="entry name" value="D-TAGATOSE-1,6-BISPHOSPHATE ALDOLASE SUBUNIT GATY-RELATED"/>
    <property type="match status" value="1"/>
</dbReference>
<evidence type="ECO:0000256" key="1">
    <source>
        <dbReference type="ARBA" id="ARBA00001947"/>
    </source>
</evidence>
<dbReference type="EMBL" id="JAUSUE010000019">
    <property type="protein sequence ID" value="MDQ0204626.1"/>
    <property type="molecule type" value="Genomic_DNA"/>
</dbReference>
<accession>A0ABT9YA77</accession>
<dbReference type="InterPro" id="IPR000771">
    <property type="entry name" value="FBA_II"/>
</dbReference>
<evidence type="ECO:0000313" key="2">
    <source>
        <dbReference type="EMBL" id="MDQ0204626.1"/>
    </source>
</evidence>
<dbReference type="Pfam" id="PF01116">
    <property type="entry name" value="F_bP_aldolase"/>
    <property type="match status" value="1"/>
</dbReference>
<comment type="caution">
    <text evidence="2">The sequence shown here is derived from an EMBL/GenBank/DDBJ whole genome shotgun (WGS) entry which is preliminary data.</text>
</comment>
<sequence>MKDLLKVAKENKFAVPAFNISSFDILKTIIETAEETQSPVILEIHPLEIEYIGDNFISIVREYALRSSVPVVIHLDHGATMQDIIRAIKNNYTSVMIDASHCTFSENVEMTKRVVEIAHAVNISVEAELGTIGDNGSSEGGASEIIFTDPEAAKTFVEETGIDSLAVAIGTAHGLYPKDVIPKLNIKLLKELNKQINIPLVLHGGSGNPDNEVSESVEYGICKVNISSDIKSAFFTALRLQLTSCPSIYEPFKVYPPANEAAKKVLKHKFGILNTIGKADLY</sequence>
<dbReference type="Proteomes" id="UP001239167">
    <property type="component" value="Unassembled WGS sequence"/>
</dbReference>
<dbReference type="NCBIfam" id="NF006042">
    <property type="entry name" value="PRK08185.1"/>
    <property type="match status" value="1"/>
</dbReference>
<dbReference type="NCBIfam" id="TIGR00167">
    <property type="entry name" value="cbbA"/>
    <property type="match status" value="1"/>
</dbReference>
<gene>
    <name evidence="2" type="ORF">J2S01_002358</name>
</gene>
<dbReference type="CDD" id="cd00947">
    <property type="entry name" value="TBP_aldolase_IIB"/>
    <property type="match status" value="1"/>
</dbReference>
<dbReference type="InterPro" id="IPR050246">
    <property type="entry name" value="Class_II_FBP_aldolase"/>
</dbReference>
<dbReference type="InterPro" id="IPR013785">
    <property type="entry name" value="Aldolase_TIM"/>
</dbReference>
<dbReference type="Gene3D" id="3.20.20.70">
    <property type="entry name" value="Aldolase class I"/>
    <property type="match status" value="1"/>
</dbReference>
<name>A0ABT9YA77_9FIRM</name>